<dbReference type="Pfam" id="PF07884">
    <property type="entry name" value="VKOR"/>
    <property type="match status" value="1"/>
</dbReference>
<dbReference type="GO" id="GO:0016020">
    <property type="term" value="C:membrane"/>
    <property type="evidence" value="ECO:0007669"/>
    <property type="project" value="UniProtKB-SubCell"/>
</dbReference>
<feature type="transmembrane region" description="Helical" evidence="10">
    <location>
        <begin position="211"/>
        <end position="232"/>
    </location>
</feature>
<dbReference type="InterPro" id="IPR036249">
    <property type="entry name" value="Thioredoxin-like_sf"/>
</dbReference>
<dbReference type="InterPro" id="IPR038354">
    <property type="entry name" value="VKOR_sf"/>
</dbReference>
<evidence type="ECO:0000256" key="9">
    <source>
        <dbReference type="ARBA" id="ARBA00023284"/>
    </source>
</evidence>
<evidence type="ECO:0000259" key="12">
    <source>
        <dbReference type="Pfam" id="PF13462"/>
    </source>
</evidence>
<sequence length="529" mass="59664">MRDQTNQLWETCYLWLKKCGVKVHKSYCKEEISTHPDYPALTSVVNFLESGGMSYHAVKASPEYIQEFTYPVLAHIQSPGQEYMHIVPDAKYWDTQNEITQNWSGIVVVPGEKATWNTRENSAYLRSEHEKQGVIWAICFITLILIGFSVYRLPNLLLNAFGLLAFAGILTSILLQGNELGFQSQTIKQVCGLINESGCERVMKSNYGRGFAGITPADASLIYFITQFLLYIAGSLGYFPLFSGLVTIAYMTIGVIAWSIYTQAVKLKEWCALCVAVVAILSSQVLLAFSLNIQLGNLGSMGAFTACAAILAALLLPVKRLVKVNNANKIKLSELKKWKTDGLLFISQWQQEKPIDDTKWHNDLILGSIHSPLWITVACNPYCNPCAKTHQKLDDLLERYNGKLSVQIRLMATPDDANNKITQATRAILQKAAWGMTQVDLQAMMTSWFEKMNLQSWADLWKPDITLDVQKRLEQHQQWMTQTRITYTPTLFLNGRKIPGRYSLEDIEPLLPQLLALLPSVSRDTAVYQ</sequence>
<gene>
    <name evidence="13" type="ORF">MON38_20965</name>
</gene>
<dbReference type="CDD" id="cd12921">
    <property type="entry name" value="VKOR_4"/>
    <property type="match status" value="1"/>
</dbReference>
<accession>A0A9X1VKM4</accession>
<evidence type="ECO:0000259" key="11">
    <source>
        <dbReference type="Pfam" id="PF07884"/>
    </source>
</evidence>
<keyword evidence="5 10" id="KW-1133">Transmembrane helix</keyword>
<keyword evidence="14" id="KW-1185">Reference proteome</keyword>
<dbReference type="SUPFAM" id="SSF52833">
    <property type="entry name" value="Thioredoxin-like"/>
    <property type="match status" value="1"/>
</dbReference>
<comment type="subcellular location">
    <subcellularLocation>
        <location evidence="1">Membrane</location>
        <topology evidence="1">Multi-pass membrane protein</topology>
    </subcellularLocation>
</comment>
<reference evidence="13" key="1">
    <citation type="submission" date="2022-03" db="EMBL/GenBank/DDBJ databases">
        <title>Bacterial whole genome sequence for Hymenobacter sp. DH14.</title>
        <authorList>
            <person name="Le V."/>
        </authorList>
    </citation>
    <scope>NUCLEOTIDE SEQUENCE</scope>
    <source>
        <strain evidence="13">DH14</strain>
    </source>
</reference>
<evidence type="ECO:0000256" key="8">
    <source>
        <dbReference type="ARBA" id="ARBA00023157"/>
    </source>
</evidence>
<keyword evidence="4" id="KW-0874">Quinone</keyword>
<dbReference type="Proteomes" id="UP001139193">
    <property type="component" value="Unassembled WGS sequence"/>
</dbReference>
<dbReference type="GO" id="GO:0016491">
    <property type="term" value="F:oxidoreductase activity"/>
    <property type="evidence" value="ECO:0007669"/>
    <property type="project" value="UniProtKB-KW"/>
</dbReference>
<keyword evidence="7 10" id="KW-0472">Membrane</keyword>
<evidence type="ECO:0000256" key="2">
    <source>
        <dbReference type="ARBA" id="ARBA00006214"/>
    </source>
</evidence>
<keyword evidence="3 10" id="KW-0812">Transmembrane</keyword>
<evidence type="ECO:0000256" key="5">
    <source>
        <dbReference type="ARBA" id="ARBA00022989"/>
    </source>
</evidence>
<comment type="similarity">
    <text evidence="2">Belongs to the VKOR family.</text>
</comment>
<evidence type="ECO:0000256" key="10">
    <source>
        <dbReference type="SAM" id="Phobius"/>
    </source>
</evidence>
<dbReference type="CDD" id="cd02972">
    <property type="entry name" value="DsbA_family"/>
    <property type="match status" value="1"/>
</dbReference>
<dbReference type="EMBL" id="JALBGC010000006">
    <property type="protein sequence ID" value="MCI1189902.1"/>
    <property type="molecule type" value="Genomic_DNA"/>
</dbReference>
<comment type="caution">
    <text evidence="13">The sequence shown here is derived from an EMBL/GenBank/DDBJ whole genome shotgun (WGS) entry which is preliminary data.</text>
</comment>
<feature type="transmembrane region" description="Helical" evidence="10">
    <location>
        <begin position="133"/>
        <end position="151"/>
    </location>
</feature>
<keyword evidence="8" id="KW-1015">Disulfide bond</keyword>
<evidence type="ECO:0000256" key="6">
    <source>
        <dbReference type="ARBA" id="ARBA00023002"/>
    </source>
</evidence>
<evidence type="ECO:0000256" key="1">
    <source>
        <dbReference type="ARBA" id="ARBA00004141"/>
    </source>
</evidence>
<dbReference type="RefSeq" id="WP_241938111.1">
    <property type="nucleotide sequence ID" value="NZ_JALBGC010000006.1"/>
</dbReference>
<feature type="transmembrane region" description="Helical" evidence="10">
    <location>
        <begin position="270"/>
        <end position="289"/>
    </location>
</feature>
<dbReference type="Gene3D" id="1.20.1440.130">
    <property type="entry name" value="VKOR domain"/>
    <property type="match status" value="1"/>
</dbReference>
<evidence type="ECO:0000313" key="14">
    <source>
        <dbReference type="Proteomes" id="UP001139193"/>
    </source>
</evidence>
<feature type="transmembrane region" description="Helical" evidence="10">
    <location>
        <begin position="157"/>
        <end position="175"/>
    </location>
</feature>
<dbReference type="InterPro" id="IPR012336">
    <property type="entry name" value="Thioredoxin-like_fold"/>
</dbReference>
<feature type="transmembrane region" description="Helical" evidence="10">
    <location>
        <begin position="295"/>
        <end position="316"/>
    </location>
</feature>
<feature type="domain" description="Vitamin K epoxide reductase" evidence="11">
    <location>
        <begin position="161"/>
        <end position="288"/>
    </location>
</feature>
<evidence type="ECO:0000256" key="3">
    <source>
        <dbReference type="ARBA" id="ARBA00022692"/>
    </source>
</evidence>
<evidence type="ECO:0000256" key="4">
    <source>
        <dbReference type="ARBA" id="ARBA00022719"/>
    </source>
</evidence>
<dbReference type="InterPro" id="IPR012932">
    <property type="entry name" value="VKOR"/>
</dbReference>
<feature type="domain" description="Thioredoxin-like fold" evidence="12">
    <location>
        <begin position="362"/>
        <end position="509"/>
    </location>
</feature>
<dbReference type="AlphaFoldDB" id="A0A9X1VKM4"/>
<evidence type="ECO:0000313" key="13">
    <source>
        <dbReference type="EMBL" id="MCI1189902.1"/>
    </source>
</evidence>
<dbReference type="GO" id="GO:0048038">
    <property type="term" value="F:quinone binding"/>
    <property type="evidence" value="ECO:0007669"/>
    <property type="project" value="UniProtKB-KW"/>
</dbReference>
<feature type="transmembrane region" description="Helical" evidence="10">
    <location>
        <begin position="238"/>
        <end position="258"/>
    </location>
</feature>
<keyword evidence="6" id="KW-0560">Oxidoreductase</keyword>
<evidence type="ECO:0000256" key="7">
    <source>
        <dbReference type="ARBA" id="ARBA00023136"/>
    </source>
</evidence>
<dbReference type="Gene3D" id="3.40.30.10">
    <property type="entry name" value="Glutaredoxin"/>
    <property type="match status" value="1"/>
</dbReference>
<protein>
    <submittedName>
        <fullName evidence="13">Thioredoxin domain-containing protein</fullName>
    </submittedName>
</protein>
<organism evidence="13 14">
    <name type="scientific">Hymenobacter cyanobacteriorum</name>
    <dbReference type="NCBI Taxonomy" id="2926463"/>
    <lineage>
        <taxon>Bacteria</taxon>
        <taxon>Pseudomonadati</taxon>
        <taxon>Bacteroidota</taxon>
        <taxon>Cytophagia</taxon>
        <taxon>Cytophagales</taxon>
        <taxon>Hymenobacteraceae</taxon>
        <taxon>Hymenobacter</taxon>
    </lineage>
</organism>
<name>A0A9X1VKM4_9BACT</name>
<dbReference type="Pfam" id="PF13462">
    <property type="entry name" value="Thioredoxin_4"/>
    <property type="match status" value="1"/>
</dbReference>
<proteinExistence type="inferred from homology"/>
<keyword evidence="9" id="KW-0676">Redox-active center</keyword>